<name>A0ABS7WS43_9BACT</name>
<reference evidence="1 2" key="1">
    <citation type="submission" date="2020-07" db="EMBL/GenBank/DDBJ databases">
        <title>Transfer of Campylobacter canadensis to the novel genus Avispirillum gen. nov., that also includes two novel species recovered from migratory waterfowl: Avispirillum anseris sp. nov. and Avispirillum brantae sp. nov.</title>
        <authorList>
            <person name="Miller W.G."/>
            <person name="Chapman M.H."/>
            <person name="Yee E."/>
            <person name="Inglis G.D."/>
        </authorList>
    </citation>
    <scope>NUCLEOTIDE SEQUENCE [LARGE SCALE GENOMIC DNA]</scope>
    <source>
        <strain evidence="1 2">L283</strain>
    </source>
</reference>
<keyword evidence="2" id="KW-1185">Reference proteome</keyword>
<proteinExistence type="predicted"/>
<organism evidence="1 2">
    <name type="scientific">Campylobacter canadensis</name>
    <dbReference type="NCBI Taxonomy" id="449520"/>
    <lineage>
        <taxon>Bacteria</taxon>
        <taxon>Pseudomonadati</taxon>
        <taxon>Campylobacterota</taxon>
        <taxon>Epsilonproteobacteria</taxon>
        <taxon>Campylobacterales</taxon>
        <taxon>Campylobacteraceae</taxon>
        <taxon>Campylobacter</taxon>
    </lineage>
</organism>
<evidence type="ECO:0000313" key="2">
    <source>
        <dbReference type="Proteomes" id="UP000786183"/>
    </source>
</evidence>
<dbReference type="RefSeq" id="WP_172231032.1">
    <property type="nucleotide sequence ID" value="NZ_CP035946.1"/>
</dbReference>
<accession>A0ABS7WS43</accession>
<comment type="caution">
    <text evidence="1">The sequence shown here is derived from an EMBL/GenBank/DDBJ whole genome shotgun (WGS) entry which is preliminary data.</text>
</comment>
<sequence length="127" mass="14465">MKNIFLMILLTINVLAIDKEAIEQKIKALSDARVILNSSDIDMLNNPFYQVVTNKSQQNTEPVLTFTLSAIVEKRAKINNKWYEVNEEIDGSNGYKVVSIKNDIVGISNSNNYKELNLKDFQNVQIN</sequence>
<dbReference type="EMBL" id="JACGBB010000007">
    <property type="protein sequence ID" value="MBZ7987328.1"/>
    <property type="molecule type" value="Genomic_DNA"/>
</dbReference>
<evidence type="ECO:0000313" key="1">
    <source>
        <dbReference type="EMBL" id="MBZ7987328.1"/>
    </source>
</evidence>
<gene>
    <name evidence="1" type="ORF">AVCANL283_04290</name>
</gene>
<dbReference type="Proteomes" id="UP000786183">
    <property type="component" value="Unassembled WGS sequence"/>
</dbReference>
<protein>
    <submittedName>
        <fullName evidence="1">Stage V sporulation protein S</fullName>
    </submittedName>
</protein>